<dbReference type="AlphaFoldDB" id="A0A5P8JP29"/>
<evidence type="ECO:0000313" key="1">
    <source>
        <dbReference type="EMBL" id="QFQ90672.1"/>
    </source>
</evidence>
<name>A0A5P8JP29_9LACO</name>
<evidence type="ECO:0000313" key="2">
    <source>
        <dbReference type="Proteomes" id="UP000388452"/>
    </source>
</evidence>
<dbReference type="EMBL" id="CP045068">
    <property type="protein sequence ID" value="QFQ90672.1"/>
    <property type="molecule type" value="Genomic_DNA"/>
</dbReference>
<accession>A0A5P8JP29</accession>
<organism evidence="1 2">
    <name type="scientific">Lacticaseibacillus manihotivorans</name>
    <dbReference type="NCBI Taxonomy" id="88233"/>
    <lineage>
        <taxon>Bacteria</taxon>
        <taxon>Bacillati</taxon>
        <taxon>Bacillota</taxon>
        <taxon>Bacilli</taxon>
        <taxon>Lactobacillales</taxon>
        <taxon>Lactobacillaceae</taxon>
        <taxon>Lacticaseibacillus</taxon>
    </lineage>
</organism>
<dbReference type="Proteomes" id="UP000388452">
    <property type="component" value="Chromosome"/>
</dbReference>
<reference evidence="1 2" key="1">
    <citation type="submission" date="2019-10" db="EMBL/GenBank/DDBJ databases">
        <title>Genome sequencing of Lactobacillus manihotivorans.</title>
        <authorList>
            <person name="Kim K."/>
        </authorList>
    </citation>
    <scope>NUCLEOTIDE SEQUENCE [LARGE SCALE GENOMIC DNA]</scope>
    <source>
        <strain evidence="1 2">LM010</strain>
    </source>
</reference>
<gene>
    <name evidence="1" type="ORF">LM010_04160</name>
</gene>
<sequence length="108" mass="11815">MEKGVYLDDSFLAKPVGETGDIYGNHPELVAHIKPVLAKVMPLVLDELKPGGQLLIGQVVSGKNDTGFVATYCPKYLVAIDIRRVDRQVNGEITVRGSRVNGLRKELI</sequence>
<protein>
    <submittedName>
        <fullName evidence="1">Uncharacterized protein</fullName>
    </submittedName>
</protein>
<proteinExistence type="predicted"/>
<dbReference type="RefSeq" id="WP_054719230.1">
    <property type="nucleotide sequence ID" value="NZ_CP045068.1"/>
</dbReference>